<dbReference type="Proteomes" id="UP000216682">
    <property type="component" value="Unassembled WGS sequence"/>
</dbReference>
<evidence type="ECO:0000256" key="1">
    <source>
        <dbReference type="ARBA" id="ARBA00004903"/>
    </source>
</evidence>
<dbReference type="SUPFAM" id="SSF53597">
    <property type="entry name" value="Dihydrofolate reductase-like"/>
    <property type="match status" value="1"/>
</dbReference>
<comment type="pathway">
    <text evidence="1 7">Cofactor biosynthesis; tetrahydrofolate biosynthesis; 5,6,7,8-tetrahydrofolate from 7,8-dihydrofolate: step 1/1.</text>
</comment>
<dbReference type="AlphaFoldDB" id="A0A265E5E5"/>
<protein>
    <recommendedName>
        <fullName evidence="3 7">Dihydrofolate reductase</fullName>
        <ecNumber evidence="3 7">1.5.1.3</ecNumber>
    </recommendedName>
</protein>
<sequence>MLAYVWAEDENKLIGRDKALPWRLPADIKFFKDVTMRGDIVTGRKTYETIPNRPLPGRRNIVLTLQADYEAPGAIVVHSKEEILALEEENDEDLYIIGGGTLFRLFEDEVDVLYRTVIHDTFEGDTYFPPDFDYSPFERVESWDGPVDGKNKYPHTYEVWRRK</sequence>
<evidence type="ECO:0000313" key="10">
    <source>
        <dbReference type="EMBL" id="OZT76793.1"/>
    </source>
</evidence>
<dbReference type="PANTHER" id="PTHR48069">
    <property type="entry name" value="DIHYDROFOLATE REDUCTASE"/>
    <property type="match status" value="1"/>
</dbReference>
<evidence type="ECO:0000256" key="8">
    <source>
        <dbReference type="RuleBase" id="RU004474"/>
    </source>
</evidence>
<dbReference type="InterPro" id="IPR024072">
    <property type="entry name" value="DHFR-like_dom_sf"/>
</dbReference>
<dbReference type="GO" id="GO:0005829">
    <property type="term" value="C:cytosol"/>
    <property type="evidence" value="ECO:0007669"/>
    <property type="project" value="TreeGrafter"/>
</dbReference>
<dbReference type="InterPro" id="IPR001796">
    <property type="entry name" value="DHFR_dom"/>
</dbReference>
<dbReference type="PROSITE" id="PS00075">
    <property type="entry name" value="DHFR_1"/>
    <property type="match status" value="1"/>
</dbReference>
<dbReference type="PANTHER" id="PTHR48069:SF3">
    <property type="entry name" value="DIHYDROFOLATE REDUCTASE"/>
    <property type="match status" value="1"/>
</dbReference>
<dbReference type="PRINTS" id="PR00070">
    <property type="entry name" value="DHFR"/>
</dbReference>
<dbReference type="PROSITE" id="PS51330">
    <property type="entry name" value="DHFR_2"/>
    <property type="match status" value="1"/>
</dbReference>
<accession>A0A265E5E5</accession>
<evidence type="ECO:0000256" key="3">
    <source>
        <dbReference type="ARBA" id="ARBA00012856"/>
    </source>
</evidence>
<dbReference type="InterPro" id="IPR012259">
    <property type="entry name" value="DHFR"/>
</dbReference>
<reference evidence="10 11" key="1">
    <citation type="submission" date="2017-07" db="EMBL/GenBank/DDBJ databases">
        <title>Shotgun whole genome sequences of three halophilic bacterial isolates.</title>
        <authorList>
            <person name="Pozzo T."/>
            <person name="Higdon S.M."/>
            <person name="Quillaguaman J."/>
        </authorList>
    </citation>
    <scope>NUCLEOTIDE SEQUENCE [LARGE SCALE GENOMIC DNA]</scope>
    <source>
        <strain evidence="10 11">BU-1</strain>
    </source>
</reference>
<dbReference type="GO" id="GO:0046452">
    <property type="term" value="P:dihydrofolate metabolic process"/>
    <property type="evidence" value="ECO:0007669"/>
    <property type="project" value="TreeGrafter"/>
</dbReference>
<dbReference type="InterPro" id="IPR017925">
    <property type="entry name" value="DHFR_CS"/>
</dbReference>
<name>A0A265E5E5_9STAP</name>
<dbReference type="GO" id="GO:0004146">
    <property type="term" value="F:dihydrofolate reductase activity"/>
    <property type="evidence" value="ECO:0007669"/>
    <property type="project" value="UniProtKB-EC"/>
</dbReference>
<dbReference type="GO" id="GO:0006730">
    <property type="term" value="P:one-carbon metabolic process"/>
    <property type="evidence" value="ECO:0007669"/>
    <property type="project" value="UniProtKB-KW"/>
</dbReference>
<evidence type="ECO:0000256" key="7">
    <source>
        <dbReference type="PIRNR" id="PIRNR000194"/>
    </source>
</evidence>
<evidence type="ECO:0000313" key="11">
    <source>
        <dbReference type="Proteomes" id="UP000216682"/>
    </source>
</evidence>
<comment type="catalytic activity">
    <reaction evidence="7">
        <text>(6S)-5,6,7,8-tetrahydrofolate + NADP(+) = 7,8-dihydrofolate + NADPH + H(+)</text>
        <dbReference type="Rhea" id="RHEA:15009"/>
        <dbReference type="ChEBI" id="CHEBI:15378"/>
        <dbReference type="ChEBI" id="CHEBI:57451"/>
        <dbReference type="ChEBI" id="CHEBI:57453"/>
        <dbReference type="ChEBI" id="CHEBI:57783"/>
        <dbReference type="ChEBI" id="CHEBI:58349"/>
        <dbReference type="EC" id="1.5.1.3"/>
    </reaction>
</comment>
<organism evidence="10 11">
    <name type="scientific">Salinicoccus roseus</name>
    <dbReference type="NCBI Taxonomy" id="45670"/>
    <lineage>
        <taxon>Bacteria</taxon>
        <taxon>Bacillati</taxon>
        <taxon>Bacillota</taxon>
        <taxon>Bacilli</taxon>
        <taxon>Bacillales</taxon>
        <taxon>Staphylococcaceae</taxon>
        <taxon>Salinicoccus</taxon>
    </lineage>
</organism>
<dbReference type="EMBL" id="NPEZ01000004">
    <property type="protein sequence ID" value="OZT76793.1"/>
    <property type="molecule type" value="Genomic_DNA"/>
</dbReference>
<dbReference type="EC" id="1.5.1.3" evidence="3 7"/>
<dbReference type="CDD" id="cd00209">
    <property type="entry name" value="DHFR"/>
    <property type="match status" value="1"/>
</dbReference>
<evidence type="ECO:0000256" key="5">
    <source>
        <dbReference type="ARBA" id="ARBA00022857"/>
    </source>
</evidence>
<proteinExistence type="inferred from homology"/>
<dbReference type="Pfam" id="PF00186">
    <property type="entry name" value="DHFR_1"/>
    <property type="match status" value="1"/>
</dbReference>
<evidence type="ECO:0000256" key="6">
    <source>
        <dbReference type="ARBA" id="ARBA00023002"/>
    </source>
</evidence>
<dbReference type="GO" id="GO:0050661">
    <property type="term" value="F:NADP binding"/>
    <property type="evidence" value="ECO:0007669"/>
    <property type="project" value="InterPro"/>
</dbReference>
<dbReference type="Gene3D" id="3.40.430.10">
    <property type="entry name" value="Dihydrofolate Reductase, subunit A"/>
    <property type="match status" value="1"/>
</dbReference>
<evidence type="ECO:0000256" key="4">
    <source>
        <dbReference type="ARBA" id="ARBA00022563"/>
    </source>
</evidence>
<dbReference type="RefSeq" id="WP_094906915.1">
    <property type="nucleotide sequence ID" value="NZ_JAKREP010000006.1"/>
</dbReference>
<comment type="function">
    <text evidence="7">Key enzyme in folate metabolism. Catalyzes an essential reaction for de novo glycine and purine synthesis, and for DNA precursor synthesis.</text>
</comment>
<keyword evidence="4 7" id="KW-0554">One-carbon metabolism</keyword>
<feature type="domain" description="DHFR" evidence="9">
    <location>
        <begin position="1"/>
        <end position="162"/>
    </location>
</feature>
<comment type="similarity">
    <text evidence="2 7 8">Belongs to the dihydrofolate reductase family.</text>
</comment>
<dbReference type="PIRSF" id="PIRSF000194">
    <property type="entry name" value="DHFR"/>
    <property type="match status" value="1"/>
</dbReference>
<gene>
    <name evidence="10" type="ORF">CFN03_10065</name>
</gene>
<dbReference type="GO" id="GO:0046654">
    <property type="term" value="P:tetrahydrofolate biosynthetic process"/>
    <property type="evidence" value="ECO:0007669"/>
    <property type="project" value="UniProtKB-UniPathway"/>
</dbReference>
<keyword evidence="5 7" id="KW-0521">NADP</keyword>
<dbReference type="GO" id="GO:0046655">
    <property type="term" value="P:folic acid metabolic process"/>
    <property type="evidence" value="ECO:0007669"/>
    <property type="project" value="TreeGrafter"/>
</dbReference>
<evidence type="ECO:0000259" key="9">
    <source>
        <dbReference type="PROSITE" id="PS51330"/>
    </source>
</evidence>
<keyword evidence="6 7" id="KW-0560">Oxidoreductase</keyword>
<evidence type="ECO:0000256" key="2">
    <source>
        <dbReference type="ARBA" id="ARBA00009539"/>
    </source>
</evidence>
<dbReference type="UniPathway" id="UPA00077">
    <property type="reaction ID" value="UER00158"/>
</dbReference>
<comment type="caution">
    <text evidence="10">The sequence shown here is derived from an EMBL/GenBank/DDBJ whole genome shotgun (WGS) entry which is preliminary data.</text>
</comment>